<evidence type="ECO:0000259" key="3">
    <source>
        <dbReference type="Pfam" id="PF04575"/>
    </source>
</evidence>
<feature type="signal peptide" evidence="2">
    <location>
        <begin position="1"/>
        <end position="21"/>
    </location>
</feature>
<feature type="chain" id="PRO_5046675315" evidence="2">
    <location>
        <begin position="22"/>
        <end position="449"/>
    </location>
</feature>
<dbReference type="SMART" id="SM00028">
    <property type="entry name" value="TPR"/>
    <property type="match status" value="2"/>
</dbReference>
<keyword evidence="1" id="KW-0802">TPR repeat</keyword>
<dbReference type="SUPFAM" id="SSF56935">
    <property type="entry name" value="Porins"/>
    <property type="match status" value="1"/>
</dbReference>
<keyword evidence="4" id="KW-0449">Lipoprotein</keyword>
<keyword evidence="2" id="KW-0732">Signal</keyword>
<dbReference type="InterPro" id="IPR011990">
    <property type="entry name" value="TPR-like_helical_dom_sf"/>
</dbReference>
<gene>
    <name evidence="4" type="ORF">ACFQPC_15950</name>
</gene>
<dbReference type="Pfam" id="PF04575">
    <property type="entry name" value="SlipAM"/>
    <property type="match status" value="1"/>
</dbReference>
<name>A0ABW2IF32_9BURK</name>
<dbReference type="Gene3D" id="2.40.160.10">
    <property type="entry name" value="Porin"/>
    <property type="match status" value="1"/>
</dbReference>
<organism evidence="4 5">
    <name type="scientific">Herminiimonas glaciei</name>
    <dbReference type="NCBI Taxonomy" id="523788"/>
    <lineage>
        <taxon>Bacteria</taxon>
        <taxon>Pseudomonadati</taxon>
        <taxon>Pseudomonadota</taxon>
        <taxon>Betaproteobacteria</taxon>
        <taxon>Burkholderiales</taxon>
        <taxon>Oxalobacteraceae</taxon>
        <taxon>Herminiimonas</taxon>
    </lineage>
</organism>
<comment type="caution">
    <text evidence="4">The sequence shown here is derived from an EMBL/GenBank/DDBJ whole genome shotgun (WGS) entry which is preliminary data.</text>
</comment>
<dbReference type="PROSITE" id="PS50005">
    <property type="entry name" value="TPR"/>
    <property type="match status" value="1"/>
</dbReference>
<dbReference type="Proteomes" id="UP001596542">
    <property type="component" value="Unassembled WGS sequence"/>
</dbReference>
<dbReference type="RefSeq" id="WP_382272827.1">
    <property type="nucleotide sequence ID" value="NZ_JBHTBU010000002.1"/>
</dbReference>
<keyword evidence="5" id="KW-1185">Reference proteome</keyword>
<dbReference type="InterPro" id="IPR007655">
    <property type="entry name" value="Slam_C"/>
</dbReference>
<evidence type="ECO:0000313" key="4">
    <source>
        <dbReference type="EMBL" id="MFC7289541.1"/>
    </source>
</evidence>
<dbReference type="InterPro" id="IPR019734">
    <property type="entry name" value="TPR_rpt"/>
</dbReference>
<accession>A0ABW2IF32</accession>
<sequence>MNHIFRSAAAALMFSSSVAYAAPTAADSRSELLVARLMQENGRADMACALLADTPANSVDADRLYVLARCNASLQRVDAAIAYYQRVIALRPADANPKVELAAILVALDRKDEATQLYKATLPLLPAGQVSTQMSNLIEQLGRDDPASFARQASGKPWSLEFYAGLVHDSNINGGPVSNIVPAIVGGFPGNFILSPDAMPRSSWGATGSLTGSYVMPLNERWTVLFQGVLLGNAYFDTSDFNNEYMSLSAAFIYRAKDWSMSIQPNIGFSRQANRMNETTPGVIARFSRNLNPTWSLTGSLGYINRTVHLDHNRNADGVLGSVGVVAQVQPDLQAGADYNVQREHADAAVYSRRLDGPSVFAAYRINPQWTVVGNYSYSKVKYDEGSFFFPAREDTQKTASLTSLWDISSWAGRNMVVRAQYTQIDNPSNIGYSNYTRNIFSVGVQTQF</sequence>
<feature type="repeat" description="TPR" evidence="1">
    <location>
        <begin position="61"/>
        <end position="94"/>
    </location>
</feature>
<evidence type="ECO:0000256" key="2">
    <source>
        <dbReference type="SAM" id="SignalP"/>
    </source>
</evidence>
<dbReference type="InterPro" id="IPR023614">
    <property type="entry name" value="Porin_dom_sf"/>
</dbReference>
<dbReference type="SUPFAM" id="SSF48452">
    <property type="entry name" value="TPR-like"/>
    <property type="match status" value="1"/>
</dbReference>
<dbReference type="Gene3D" id="1.25.40.10">
    <property type="entry name" value="Tetratricopeptide repeat domain"/>
    <property type="match status" value="1"/>
</dbReference>
<proteinExistence type="predicted"/>
<feature type="domain" description="Surface lipoprotein assembly modifier C-terminal" evidence="3">
    <location>
        <begin position="158"/>
        <end position="449"/>
    </location>
</feature>
<protein>
    <submittedName>
        <fullName evidence="4">Surface lipoprotein assembly modifier</fullName>
    </submittedName>
</protein>
<evidence type="ECO:0000313" key="5">
    <source>
        <dbReference type="Proteomes" id="UP001596542"/>
    </source>
</evidence>
<dbReference type="EMBL" id="JBHTBU010000002">
    <property type="protein sequence ID" value="MFC7289541.1"/>
    <property type="molecule type" value="Genomic_DNA"/>
</dbReference>
<evidence type="ECO:0000256" key="1">
    <source>
        <dbReference type="PROSITE-ProRule" id="PRU00339"/>
    </source>
</evidence>
<reference evidence="5" key="1">
    <citation type="journal article" date="2019" name="Int. J. Syst. Evol. Microbiol.">
        <title>The Global Catalogue of Microorganisms (GCM) 10K type strain sequencing project: providing services to taxonomists for standard genome sequencing and annotation.</title>
        <authorList>
            <consortium name="The Broad Institute Genomics Platform"/>
            <consortium name="The Broad Institute Genome Sequencing Center for Infectious Disease"/>
            <person name="Wu L."/>
            <person name="Ma J."/>
        </authorList>
    </citation>
    <scope>NUCLEOTIDE SEQUENCE [LARGE SCALE GENOMIC DNA]</scope>
    <source>
        <strain evidence="5">KACC 12508</strain>
    </source>
</reference>